<comment type="caution">
    <text evidence="2">The sequence shown here is derived from an EMBL/GenBank/DDBJ whole genome shotgun (WGS) entry which is preliminary data.</text>
</comment>
<evidence type="ECO:0000256" key="1">
    <source>
        <dbReference type="SAM" id="Phobius"/>
    </source>
</evidence>
<protein>
    <submittedName>
        <fullName evidence="2">Uncharacterized protein</fullName>
    </submittedName>
</protein>
<feature type="transmembrane region" description="Helical" evidence="1">
    <location>
        <begin position="15"/>
        <end position="35"/>
    </location>
</feature>
<reference evidence="2 3" key="1">
    <citation type="journal article" date="2019" name="Int. J. Syst. Evol. Microbiol.">
        <title>The Global Catalogue of Microorganisms (GCM) 10K type strain sequencing project: providing services to taxonomists for standard genome sequencing and annotation.</title>
        <authorList>
            <consortium name="The Broad Institute Genomics Platform"/>
            <consortium name="The Broad Institute Genome Sequencing Center for Infectious Disease"/>
            <person name="Wu L."/>
            <person name="Ma J."/>
        </authorList>
    </citation>
    <scope>NUCLEOTIDE SEQUENCE [LARGE SCALE GENOMIC DNA]</scope>
    <source>
        <strain evidence="2 3">CGMCC 1.10390</strain>
    </source>
</reference>
<dbReference type="RefSeq" id="WP_256400747.1">
    <property type="nucleotide sequence ID" value="NZ_JANHJR010000003.1"/>
</dbReference>
<proteinExistence type="predicted"/>
<keyword evidence="1" id="KW-1133">Transmembrane helix</keyword>
<organism evidence="2 3">
    <name type="scientific">Haloarchaeobius litoreus</name>
    <dbReference type="NCBI Taxonomy" id="755306"/>
    <lineage>
        <taxon>Archaea</taxon>
        <taxon>Methanobacteriati</taxon>
        <taxon>Methanobacteriota</taxon>
        <taxon>Stenosarchaea group</taxon>
        <taxon>Halobacteria</taxon>
        <taxon>Halobacteriales</taxon>
        <taxon>Halorubellaceae</taxon>
        <taxon>Haloarchaeobius</taxon>
    </lineage>
</organism>
<dbReference type="AlphaFoldDB" id="A0ABD6DP02"/>
<evidence type="ECO:0000313" key="2">
    <source>
        <dbReference type="EMBL" id="MFD1647193.1"/>
    </source>
</evidence>
<keyword evidence="3" id="KW-1185">Reference proteome</keyword>
<keyword evidence="1" id="KW-0472">Membrane</keyword>
<evidence type="ECO:0000313" key="3">
    <source>
        <dbReference type="Proteomes" id="UP001597034"/>
    </source>
</evidence>
<feature type="transmembrane region" description="Helical" evidence="1">
    <location>
        <begin position="41"/>
        <end position="60"/>
    </location>
</feature>
<accession>A0ABD6DP02</accession>
<dbReference type="EMBL" id="JBHUDO010000003">
    <property type="protein sequence ID" value="MFD1647193.1"/>
    <property type="molecule type" value="Genomic_DNA"/>
</dbReference>
<dbReference type="Proteomes" id="UP001597034">
    <property type="component" value="Unassembled WGS sequence"/>
</dbReference>
<keyword evidence="1" id="KW-0812">Transmembrane</keyword>
<gene>
    <name evidence="2" type="ORF">ACFSBL_16000</name>
</gene>
<name>A0ABD6DP02_9EURY</name>
<sequence length="67" mass="7183">MSSDSMVQRLGPHQAALFAATGSAIMLLLAAGVLFVSDSSVYWVLLAVAPVDLALVYVLLKRTFERT</sequence>